<protein>
    <recommendedName>
        <fullName evidence="6">Protein HflK</fullName>
    </recommendedName>
</protein>
<dbReference type="RefSeq" id="WP_064122361.1">
    <property type="nucleotide sequence ID" value="NZ_CP015243.1"/>
</dbReference>
<dbReference type="PANTHER" id="PTHR43327:SF2">
    <property type="entry name" value="MODULATOR OF FTSH PROTEASE HFLK"/>
    <property type="match status" value="1"/>
</dbReference>
<feature type="compositionally biased region" description="Basic and acidic residues" evidence="7">
    <location>
        <begin position="11"/>
        <end position="40"/>
    </location>
</feature>
<dbReference type="InterPro" id="IPR050710">
    <property type="entry name" value="Band7/mec-2_domain"/>
</dbReference>
<keyword evidence="9" id="KW-0378">Hydrolase</keyword>
<dbReference type="InterPro" id="IPR001107">
    <property type="entry name" value="Band_7"/>
</dbReference>
<evidence type="ECO:0000259" key="8">
    <source>
        <dbReference type="SMART" id="SM00244"/>
    </source>
</evidence>
<feature type="region of interest" description="Disordered" evidence="7">
    <location>
        <begin position="1"/>
        <end position="60"/>
    </location>
</feature>
<feature type="region of interest" description="Disordered" evidence="7">
    <location>
        <begin position="234"/>
        <end position="254"/>
    </location>
</feature>
<feature type="transmembrane region" description="Helical" evidence="6">
    <location>
        <begin position="96"/>
        <end position="118"/>
    </location>
</feature>
<reference evidence="9 10" key="1">
    <citation type="submission" date="2016-04" db="EMBL/GenBank/DDBJ databases">
        <title>Complete Genome Sequence of Halotalea alkalilenta IHB B 13600.</title>
        <authorList>
            <person name="Swarnkar M.K."/>
            <person name="Sharma A."/>
            <person name="Kaushal K."/>
            <person name="Soni R."/>
            <person name="Rana S."/>
            <person name="Singh A.K."/>
            <person name="Gulati A."/>
        </authorList>
    </citation>
    <scope>NUCLEOTIDE SEQUENCE [LARGE SCALE GENOMIC DNA]</scope>
    <source>
        <strain evidence="9 10">IHB B 13600</strain>
    </source>
</reference>
<dbReference type="InterPro" id="IPR010201">
    <property type="entry name" value="HflK"/>
</dbReference>
<sequence length="475" mass="51832">MAWNEPGNGGNDKRHDPWGSGNRKDEGSDQGGRDDDKRPNDPWGGGNRGNKGSGRPPDLDEALKKLQNGLAGLFGGKKRSNGGGDGGNGGRKHSALILPAVLVVVALGVWAGSGFYLVDQSERGVVLRFGKYHDTVNPGLHWNPPLVDRVSLVNVTEVRSFQQNSSMLTSDTNIVTVRISVQYQVANPRDFVLNVREPEQSLRNALDSTLRHVVGASGMQNVLTSTSEVQEVQQADDTAPSQIEDESAGPDAVPLISMTPPVQDSLLSGREELGPAVAERLQQALDAYRVGLRLQTVNLESTQAPDQVQDAVDDVIRSREDRQRSINEARAYENALQPQTEGEAQRLIEEATGYRNSVVSDARGQTSRFLAVLGEYRQAPEVTRERLYLDALSSIYSRSPKALVDLDQNNNSMIYLPLDQLRGRGQDGQGTQVDPDEVRRLESVSRQTVDQVINRPGRTEAQSGSNTSGLREGRQ</sequence>
<comment type="similarity">
    <text evidence="2 6">Belongs to the band 7/mec-2 family. HflK subfamily.</text>
</comment>
<evidence type="ECO:0000256" key="4">
    <source>
        <dbReference type="ARBA" id="ARBA00022989"/>
    </source>
</evidence>
<dbReference type="GO" id="GO:0016020">
    <property type="term" value="C:membrane"/>
    <property type="evidence" value="ECO:0007669"/>
    <property type="project" value="UniProtKB-SubCell"/>
</dbReference>
<accession>A0A172YDR6</accession>
<dbReference type="AlphaFoldDB" id="A0A172YDR6"/>
<dbReference type="Pfam" id="PF12221">
    <property type="entry name" value="HflK_N"/>
    <property type="match status" value="1"/>
</dbReference>
<dbReference type="EMBL" id="CP015243">
    <property type="protein sequence ID" value="ANF57410.1"/>
    <property type="molecule type" value="Genomic_DNA"/>
</dbReference>
<dbReference type="SMART" id="SM00244">
    <property type="entry name" value="PHB"/>
    <property type="match status" value="1"/>
</dbReference>
<evidence type="ECO:0000313" key="9">
    <source>
        <dbReference type="EMBL" id="ANF57410.1"/>
    </source>
</evidence>
<evidence type="ECO:0000256" key="7">
    <source>
        <dbReference type="SAM" id="MobiDB-lite"/>
    </source>
</evidence>
<organism evidence="9 10">
    <name type="scientific">Halotalea alkalilenta</name>
    <dbReference type="NCBI Taxonomy" id="376489"/>
    <lineage>
        <taxon>Bacteria</taxon>
        <taxon>Pseudomonadati</taxon>
        <taxon>Pseudomonadota</taxon>
        <taxon>Gammaproteobacteria</taxon>
        <taxon>Oceanospirillales</taxon>
        <taxon>Halomonadaceae</taxon>
        <taxon>Halotalea</taxon>
    </lineage>
</organism>
<feature type="compositionally biased region" description="Polar residues" evidence="7">
    <location>
        <begin position="460"/>
        <end position="469"/>
    </location>
</feature>
<evidence type="ECO:0000256" key="3">
    <source>
        <dbReference type="ARBA" id="ARBA00022692"/>
    </source>
</evidence>
<dbReference type="GO" id="GO:0006508">
    <property type="term" value="P:proteolysis"/>
    <property type="evidence" value="ECO:0007669"/>
    <property type="project" value="UniProtKB-KW"/>
</dbReference>
<evidence type="ECO:0000256" key="5">
    <source>
        <dbReference type="ARBA" id="ARBA00023136"/>
    </source>
</evidence>
<evidence type="ECO:0000256" key="1">
    <source>
        <dbReference type="ARBA" id="ARBA00004167"/>
    </source>
</evidence>
<dbReference type="Pfam" id="PF01145">
    <property type="entry name" value="Band_7"/>
    <property type="match status" value="2"/>
</dbReference>
<keyword evidence="10" id="KW-1185">Reference proteome</keyword>
<evidence type="ECO:0000313" key="10">
    <source>
        <dbReference type="Proteomes" id="UP000077875"/>
    </source>
</evidence>
<feature type="domain" description="Band 7" evidence="8">
    <location>
        <begin position="113"/>
        <end position="316"/>
    </location>
</feature>
<comment type="function">
    <text evidence="6">HflC and HflK could encode or regulate a protease.</text>
</comment>
<feature type="compositionally biased region" description="Gly residues" evidence="7">
    <location>
        <begin position="43"/>
        <end position="52"/>
    </location>
</feature>
<proteinExistence type="inferred from homology"/>
<keyword evidence="9" id="KW-0645">Protease</keyword>
<dbReference type="PANTHER" id="PTHR43327">
    <property type="entry name" value="STOMATIN-LIKE PROTEIN 2, MITOCHONDRIAL"/>
    <property type="match status" value="1"/>
</dbReference>
<dbReference type="NCBIfam" id="TIGR01933">
    <property type="entry name" value="hflK"/>
    <property type="match status" value="1"/>
</dbReference>
<gene>
    <name evidence="9" type="ORF">A5892_07975</name>
</gene>
<evidence type="ECO:0000256" key="2">
    <source>
        <dbReference type="ARBA" id="ARBA00006971"/>
    </source>
</evidence>
<evidence type="ECO:0000256" key="6">
    <source>
        <dbReference type="RuleBase" id="RU364113"/>
    </source>
</evidence>
<name>A0A172YDR6_9GAMM</name>
<dbReference type="Gene3D" id="3.30.479.30">
    <property type="entry name" value="Band 7 domain"/>
    <property type="match status" value="1"/>
</dbReference>
<feature type="region of interest" description="Disordered" evidence="7">
    <location>
        <begin position="420"/>
        <end position="475"/>
    </location>
</feature>
<comment type="subcellular location">
    <subcellularLocation>
        <location evidence="1">Membrane</location>
        <topology evidence="1">Single-pass membrane protein</topology>
    </subcellularLocation>
</comment>
<dbReference type="InterPro" id="IPR036013">
    <property type="entry name" value="Band_7/SPFH_dom_sf"/>
</dbReference>
<comment type="subunit">
    <text evidence="6">HflC and HflK may interact to form a multimeric complex.</text>
</comment>
<keyword evidence="5 6" id="KW-0472">Membrane</keyword>
<keyword evidence="4 6" id="KW-1133">Transmembrane helix</keyword>
<dbReference type="STRING" id="376489.A5892_07975"/>
<dbReference type="SUPFAM" id="SSF117892">
    <property type="entry name" value="Band 7/SPFH domain"/>
    <property type="match status" value="2"/>
</dbReference>
<dbReference type="CDD" id="cd03404">
    <property type="entry name" value="SPFH_HflK"/>
    <property type="match status" value="1"/>
</dbReference>
<dbReference type="KEGG" id="haa:A5892_07975"/>
<dbReference type="GO" id="GO:0008233">
    <property type="term" value="F:peptidase activity"/>
    <property type="evidence" value="ECO:0007669"/>
    <property type="project" value="UniProtKB-KW"/>
</dbReference>
<dbReference type="InterPro" id="IPR020980">
    <property type="entry name" value="Membrane_HflK_N"/>
</dbReference>
<dbReference type="Proteomes" id="UP000077875">
    <property type="component" value="Chromosome"/>
</dbReference>
<dbReference type="InterPro" id="IPR001972">
    <property type="entry name" value="Stomatin_HflK_fam"/>
</dbReference>
<keyword evidence="3 6" id="KW-0812">Transmembrane</keyword>
<dbReference type="PRINTS" id="PR00721">
    <property type="entry name" value="STOMATIN"/>
</dbReference>